<evidence type="ECO:0000256" key="1">
    <source>
        <dbReference type="SAM" id="SignalP"/>
    </source>
</evidence>
<proteinExistence type="predicted"/>
<evidence type="ECO:0000313" key="3">
    <source>
        <dbReference type="Proteomes" id="UP000663834"/>
    </source>
</evidence>
<feature type="signal peptide" evidence="1">
    <location>
        <begin position="1"/>
        <end position="21"/>
    </location>
</feature>
<evidence type="ECO:0000313" key="2">
    <source>
        <dbReference type="EMBL" id="CAF1673489.1"/>
    </source>
</evidence>
<sequence>MALMHYSVLLFLVAFIGSSFTAPAEPQSGVLTKLKSWDSSGNGNSITGKGTVILYTRYITGRLFGSGYNTLVPHGIPISKLLTFSVSVNTTTGFYPPNYTYSTGYGFQTFIDSTYVRINPIINNAQNVYLKPFLIYIVYTS</sequence>
<organism evidence="2 3">
    <name type="scientific">Rotaria magnacalcarata</name>
    <dbReference type="NCBI Taxonomy" id="392030"/>
    <lineage>
        <taxon>Eukaryota</taxon>
        <taxon>Metazoa</taxon>
        <taxon>Spiralia</taxon>
        <taxon>Gnathifera</taxon>
        <taxon>Rotifera</taxon>
        <taxon>Eurotatoria</taxon>
        <taxon>Bdelloidea</taxon>
        <taxon>Philodinida</taxon>
        <taxon>Philodinidae</taxon>
        <taxon>Rotaria</taxon>
    </lineage>
</organism>
<name>A0A816GFP1_9BILA</name>
<dbReference type="AlphaFoldDB" id="A0A816GFP1"/>
<gene>
    <name evidence="2" type="ORF">KQP761_LOCUS34781</name>
</gene>
<protein>
    <submittedName>
        <fullName evidence="2">Uncharacterized protein</fullName>
    </submittedName>
</protein>
<dbReference type="EMBL" id="CAJNOW010019590">
    <property type="protein sequence ID" value="CAF1673489.1"/>
    <property type="molecule type" value="Genomic_DNA"/>
</dbReference>
<comment type="caution">
    <text evidence="2">The sequence shown here is derived from an EMBL/GenBank/DDBJ whole genome shotgun (WGS) entry which is preliminary data.</text>
</comment>
<keyword evidence="1" id="KW-0732">Signal</keyword>
<accession>A0A816GFP1</accession>
<reference evidence="2" key="1">
    <citation type="submission" date="2021-02" db="EMBL/GenBank/DDBJ databases">
        <authorList>
            <person name="Nowell W R."/>
        </authorList>
    </citation>
    <scope>NUCLEOTIDE SEQUENCE</scope>
</reference>
<dbReference type="Proteomes" id="UP000663834">
    <property type="component" value="Unassembled WGS sequence"/>
</dbReference>
<feature type="chain" id="PRO_5032430531" evidence="1">
    <location>
        <begin position="22"/>
        <end position="141"/>
    </location>
</feature>
<dbReference type="OrthoDB" id="10080454at2759"/>